<organism evidence="13 14">
    <name type="scientific">Lactobacillus apis</name>
    <dbReference type="NCBI Taxonomy" id="303541"/>
    <lineage>
        <taxon>Bacteria</taxon>
        <taxon>Bacillati</taxon>
        <taxon>Bacillota</taxon>
        <taxon>Bacilli</taxon>
        <taxon>Lactobacillales</taxon>
        <taxon>Lactobacillaceae</taxon>
        <taxon>Lactobacillus</taxon>
    </lineage>
</organism>
<keyword evidence="8" id="KW-0472">Membrane</keyword>
<evidence type="ECO:0000256" key="5">
    <source>
        <dbReference type="ARBA" id="ARBA00022729"/>
    </source>
</evidence>
<feature type="compositionally biased region" description="Basic and acidic residues" evidence="7">
    <location>
        <begin position="150"/>
        <end position="170"/>
    </location>
</feature>
<feature type="domain" description="Collagen binding" evidence="10">
    <location>
        <begin position="335"/>
        <end position="468"/>
    </location>
</feature>
<feature type="domain" description="Collagen binding" evidence="10">
    <location>
        <begin position="639"/>
        <end position="751"/>
    </location>
</feature>
<feature type="domain" description="Collagen binding" evidence="10">
    <location>
        <begin position="485"/>
        <end position="591"/>
    </location>
</feature>
<evidence type="ECO:0000256" key="3">
    <source>
        <dbReference type="ARBA" id="ARBA00022512"/>
    </source>
</evidence>
<evidence type="ECO:0000256" key="2">
    <source>
        <dbReference type="ARBA" id="ARBA00007257"/>
    </source>
</evidence>
<feature type="compositionally biased region" description="Low complexity" evidence="7">
    <location>
        <begin position="468"/>
        <end position="479"/>
    </location>
</feature>
<evidence type="ECO:0000313" key="14">
    <source>
        <dbReference type="Proteomes" id="UP000033682"/>
    </source>
</evidence>
<proteinExistence type="inferred from homology"/>
<dbReference type="InterPro" id="IPR008456">
    <property type="entry name" value="Collagen-bd_dom"/>
</dbReference>
<dbReference type="Pfam" id="PF05737">
    <property type="entry name" value="Collagen_bind"/>
    <property type="match status" value="5"/>
</dbReference>
<feature type="domain" description="SpaA-like prealbumin fold" evidence="11">
    <location>
        <begin position="1071"/>
        <end position="1143"/>
    </location>
</feature>
<feature type="domain" description="Collagen binding" evidence="10">
    <location>
        <begin position="916"/>
        <end position="1045"/>
    </location>
</feature>
<name>A0A0F4LPA1_9LACO</name>
<feature type="compositionally biased region" description="Basic and acidic residues" evidence="7">
    <location>
        <begin position="617"/>
        <end position="626"/>
    </location>
</feature>
<sequence>MEKIKKALFCFMSLMVLLQYMMPTVVFAVENQGDFQLTSLSVDKDEKDTIEAKISLSFKAQTEESQTLIFNEDATVKDVKIENETESTKVDYVINKNKIEMKIAPRTEGTIILSVLLDSSDLKDDNLMLTNGVQTLKAPLKMYESESEEDATKETEESEKESESADKAKEVKIKRDGGKQNIRDLLTKVGISPATIIDDVKVVYIDSKGHICTDLDNIPADASVEVNYSWSLPEELFGVIEEGDYFEFNLPDAIRVFPGTGPLIGKLGQYGSYEVFTDGRVRLEFNKNVETDHDIAGGFSYSTKFKRTEPGVVVIQTPNEDNAGPSEIRIRPNYDQAIDKSGHVNKVPNPTGIVWEVNINRPLSNMKDAELVDIVPAGTSLKSIEIYPETVAGTGAIVNIDRDHPLTEGVDYKRISSGSTETIKFIGKYAETHQAFHVVYTTMIDEDRKPEKGGNVEFKNRATLDDGTSSTSAEASVTAHYERPITKNGPFATGNDQIYKWTVRYNYNERKHPAGSTITDTMCDRLSLVKDSVKLFRISFTGAGDDEIIGDSLVEGNDYVIEESSSNAHRFIIRFLKEIDYPVRIDYQTKVNGYVDETTPISNSVITDIGDSDESEGTGHKDEIKGDANQQSIAKSIDGDINYVTHEIPWQIQINKSGYLLKNWYLEDTFSKGQKLVDGSFRIIDLTEGKALSSDQYTFTKTDNGFKVEFEGELKNGTDHKYAITYKTNFDIAAIEGTGSEDSFIFKNTATANWMDKFGGSHSSTDWVEFDPLQRFKYNGNKIGVYNAINKKITWTVAVNYRHQELKNATITDVIEAPQDYVAGSAKLYEATVNSNGTYTLGDQVGADLVEPTTALPTLQVNLPENSNKMYVLVFETSLAGKVINQQYYNNRAVFTTEGVSHNLNSSISPAHFGELLDKDGAQDPDDSGYVKWNLTVNASQSTLNNVKIVDTPSANQFISKDGIVIYGTIVDSAGNIEKDSSTVLAEGTDYKVDIETNNATGAQVVTIEFLKQITTSYIVEYRSLVLLDKLVDTVANSASISGMNEQTITQGQAKEIVVTSTSGNATGSKGSIKLIKEDLSGKKRLAGVHLQLWTINKKLEKNKLVREGVTDSKGELELGNLRVQEYLVVETEAPAGYTVSDELAKGKRIKVIKDEAGSTAKVVHIYNETTKVTFRKVSEPDEKGSKLPLKGAEFKVLDSNGKVIEGYENVVSGDEGIVTIEGLVPGNYQIVETKAPTGYKLDDKPRDFTVEKKDDGIIPPINLGDWENKRLNYKGSAKLLKTDSKGNQLAGAEFKVVDRDDNIVKSGLTSDANGVVLATSLAPGKYEFVETKAPEGYVINSAPVSFTINEEAKEDPAAVVTECELINYKGSAQLVKTDSKGNPLAGAEFKLVDKDGKTVRDSLVSSESGIVFVSDLAPGKYEFVETKAPAGYVLNAAPAGFTISESAQDEPAVVEAKLVNYKGSAQLVKIDSKGTPLAGAEFKVVNKDGEIVQENLVSSDKGIVFVTDLTPGKYQFIETKAPTGYVINSTPTDFTISESAQGEPTVVESKLVNYKGSAQLVKTDSNGKPLAGAEFKVVDVDGKIVLDKLVSSDKGIVTVTDLAPGKYQFIETKAPKGYYLNSKPVDFTIDKEAAGEPGLVKAGNLVNMEIKNDTPEWPSNPETPSAPDEPDSPDSPEKPSIPDNPTTAKTVYDKRYNKKPRHDTGQKLPKTNYQNTLWLTILGLVILMLVAVIIYRNKKADQAE</sequence>
<feature type="region of interest" description="Disordered" evidence="7">
    <location>
        <begin position="142"/>
        <end position="170"/>
    </location>
</feature>
<evidence type="ECO:0000259" key="11">
    <source>
        <dbReference type="Pfam" id="PF17802"/>
    </source>
</evidence>
<dbReference type="Proteomes" id="UP000033682">
    <property type="component" value="Unassembled WGS sequence"/>
</dbReference>
<dbReference type="InterPro" id="IPR008966">
    <property type="entry name" value="Adhesion_dom_sf"/>
</dbReference>
<keyword evidence="14" id="KW-1185">Reference proteome</keyword>
<dbReference type="Gene3D" id="2.60.40.1280">
    <property type="match status" value="1"/>
</dbReference>
<evidence type="ECO:0000256" key="7">
    <source>
        <dbReference type="SAM" id="MobiDB-lite"/>
    </source>
</evidence>
<dbReference type="InterPro" id="IPR041171">
    <property type="entry name" value="SDR_Ig"/>
</dbReference>
<dbReference type="RefSeq" id="WP_052726786.1">
    <property type="nucleotide sequence ID" value="NZ_KQ034000.1"/>
</dbReference>
<evidence type="ECO:0000256" key="1">
    <source>
        <dbReference type="ARBA" id="ARBA00004168"/>
    </source>
</evidence>
<feature type="domain" description="SDR-like Ig" evidence="12">
    <location>
        <begin position="223"/>
        <end position="308"/>
    </location>
</feature>
<dbReference type="Pfam" id="PF17802">
    <property type="entry name" value="SpaA"/>
    <property type="match status" value="6"/>
</dbReference>
<reference evidence="13 14" key="1">
    <citation type="submission" date="2015-01" db="EMBL/GenBank/DDBJ databases">
        <title>Comparative genomics of the lactic acid bacteria isolated from the honey bee gut.</title>
        <authorList>
            <person name="Ellegaard K.M."/>
            <person name="Tamarit D."/>
            <person name="Javelind E."/>
            <person name="Olofsson T."/>
            <person name="Andersson S.G."/>
            <person name="Vasquez A."/>
        </authorList>
    </citation>
    <scope>NUCLEOTIDE SEQUENCE [LARGE SCALE GENOMIC DNA]</scope>
    <source>
        <strain evidence="13 14">Hma11</strain>
    </source>
</reference>
<feature type="chain" id="PRO_5002472444" evidence="9">
    <location>
        <begin position="29"/>
        <end position="1745"/>
    </location>
</feature>
<dbReference type="InterPro" id="IPR011252">
    <property type="entry name" value="Fibrogen-bd_dom1"/>
</dbReference>
<keyword evidence="4" id="KW-0964">Secreted</keyword>
<keyword evidence="3" id="KW-0134">Cell wall</keyword>
<accession>A0A0F4LPA1</accession>
<dbReference type="Pfam" id="PF17961">
    <property type="entry name" value="Big_8"/>
    <property type="match status" value="1"/>
</dbReference>
<protein>
    <submittedName>
        <fullName evidence="13">Colossin-A</fullName>
    </submittedName>
</protein>
<dbReference type="InterPro" id="IPR041033">
    <property type="entry name" value="SpaA_PFL_dom_1"/>
</dbReference>
<evidence type="ECO:0000259" key="12">
    <source>
        <dbReference type="Pfam" id="PF17961"/>
    </source>
</evidence>
<evidence type="ECO:0000259" key="10">
    <source>
        <dbReference type="Pfam" id="PF05737"/>
    </source>
</evidence>
<feature type="domain" description="SpaA-like prealbumin fold" evidence="11">
    <location>
        <begin position="1464"/>
        <end position="1542"/>
    </location>
</feature>
<evidence type="ECO:0000256" key="6">
    <source>
        <dbReference type="ARBA" id="ARBA00023088"/>
    </source>
</evidence>
<keyword evidence="6" id="KW-0572">Peptidoglycan-anchor</keyword>
<dbReference type="PANTHER" id="PTHR36108:SF13">
    <property type="entry name" value="COLOSSIN-B-RELATED"/>
    <property type="match status" value="1"/>
</dbReference>
<dbReference type="GO" id="GO:0005518">
    <property type="term" value="F:collagen binding"/>
    <property type="evidence" value="ECO:0007669"/>
    <property type="project" value="InterPro"/>
</dbReference>
<dbReference type="HOGENOM" id="CLU_000297_3_1_9"/>
<feature type="domain" description="SpaA-like prealbumin fold" evidence="11">
    <location>
        <begin position="1557"/>
        <end position="1633"/>
    </location>
</feature>
<dbReference type="SUPFAM" id="SSF49478">
    <property type="entry name" value="Cna protein B-type domain"/>
    <property type="match status" value="5"/>
</dbReference>
<feature type="domain" description="Collagen binding" evidence="10">
    <location>
        <begin position="780"/>
        <end position="902"/>
    </location>
</feature>
<feature type="region of interest" description="Disordered" evidence="7">
    <location>
        <begin position="1652"/>
        <end position="1710"/>
    </location>
</feature>
<feature type="region of interest" description="Disordered" evidence="7">
    <location>
        <begin position="460"/>
        <end position="480"/>
    </location>
</feature>
<dbReference type="Gene3D" id="2.60.40.10">
    <property type="entry name" value="Immunoglobulins"/>
    <property type="match status" value="6"/>
</dbReference>
<comment type="caution">
    <text evidence="13">The sequence shown here is derived from an EMBL/GenBank/DDBJ whole genome shotgun (WGS) entry which is preliminary data.</text>
</comment>
<dbReference type="PANTHER" id="PTHR36108">
    <property type="entry name" value="COLOSSIN-B-RELATED"/>
    <property type="match status" value="1"/>
</dbReference>
<evidence type="ECO:0000256" key="8">
    <source>
        <dbReference type="SAM" id="Phobius"/>
    </source>
</evidence>
<dbReference type="Gene3D" id="2.60.40.740">
    <property type="match status" value="5"/>
</dbReference>
<gene>
    <name evidence="13" type="primary">ybeF</name>
    <name evidence="13" type="ORF">JF72_10770</name>
</gene>
<feature type="domain" description="SpaA-like prealbumin fold" evidence="11">
    <location>
        <begin position="1371"/>
        <end position="1448"/>
    </location>
</feature>
<feature type="domain" description="SpaA-like prealbumin fold" evidence="11">
    <location>
        <begin position="1185"/>
        <end position="1255"/>
    </location>
</feature>
<keyword evidence="8" id="KW-1133">Transmembrane helix</keyword>
<keyword evidence="8" id="KW-0812">Transmembrane</keyword>
<evidence type="ECO:0000256" key="4">
    <source>
        <dbReference type="ARBA" id="ARBA00022525"/>
    </source>
</evidence>
<evidence type="ECO:0000313" key="13">
    <source>
        <dbReference type="EMBL" id="KJY60138.1"/>
    </source>
</evidence>
<dbReference type="SUPFAM" id="SSF49401">
    <property type="entry name" value="Bacterial adhesins"/>
    <property type="match status" value="6"/>
</dbReference>
<dbReference type="PATRIC" id="fig|303541.3.peg.1240"/>
<dbReference type="NCBIfam" id="TIGR01167">
    <property type="entry name" value="LPXTG_anchor"/>
    <property type="match status" value="1"/>
</dbReference>
<keyword evidence="5 9" id="KW-0732">Signal</keyword>
<dbReference type="STRING" id="303541.JF72_10770"/>
<feature type="region of interest" description="Disordered" evidence="7">
    <location>
        <begin position="605"/>
        <end position="629"/>
    </location>
</feature>
<dbReference type="EMBL" id="JXLG01000009">
    <property type="protein sequence ID" value="KJY60138.1"/>
    <property type="molecule type" value="Genomic_DNA"/>
</dbReference>
<dbReference type="GO" id="GO:0007155">
    <property type="term" value="P:cell adhesion"/>
    <property type="evidence" value="ECO:0007669"/>
    <property type="project" value="InterPro"/>
</dbReference>
<dbReference type="InterPro" id="IPR013783">
    <property type="entry name" value="Ig-like_fold"/>
</dbReference>
<feature type="transmembrane region" description="Helical" evidence="8">
    <location>
        <begin position="1717"/>
        <end position="1736"/>
    </location>
</feature>
<feature type="signal peptide" evidence="9">
    <location>
        <begin position="1"/>
        <end position="28"/>
    </location>
</feature>
<comment type="subcellular location">
    <subcellularLocation>
        <location evidence="1">Secreted</location>
        <location evidence="1">Cell wall</location>
        <topology evidence="1">Peptidoglycan-anchor</topology>
    </subcellularLocation>
</comment>
<feature type="domain" description="SpaA-like prealbumin fold" evidence="11">
    <location>
        <begin position="1276"/>
        <end position="1353"/>
    </location>
</feature>
<comment type="similarity">
    <text evidence="2">Belongs to the serine-aspartate repeat-containing protein (SDr) family.</text>
</comment>
<evidence type="ECO:0000256" key="9">
    <source>
        <dbReference type="SAM" id="SignalP"/>
    </source>
</evidence>